<dbReference type="PRINTS" id="PR01179">
    <property type="entry name" value="ODADCRBXLASE"/>
</dbReference>
<keyword evidence="2" id="KW-0663">Pyridoxal phosphate</keyword>
<organism evidence="4 5">
    <name type="scientific">Virgibacillus tibetensis</name>
    <dbReference type="NCBI Taxonomy" id="3042313"/>
    <lineage>
        <taxon>Bacteria</taxon>
        <taxon>Bacillati</taxon>
        <taxon>Bacillota</taxon>
        <taxon>Bacilli</taxon>
        <taxon>Bacillales</taxon>
        <taxon>Bacillaceae</taxon>
        <taxon>Virgibacillus</taxon>
    </lineage>
</organism>
<keyword evidence="5" id="KW-1185">Reference proteome</keyword>
<gene>
    <name evidence="4" type="ORF">QGM71_18285</name>
</gene>
<dbReference type="Gene3D" id="3.20.20.10">
    <property type="entry name" value="Alanine racemase"/>
    <property type="match status" value="1"/>
</dbReference>
<protein>
    <submittedName>
        <fullName evidence="4">Diaminopimelate decarboxylase</fullName>
    </submittedName>
</protein>
<feature type="domain" description="Orn/DAP/Arg decarboxylase 2 N-terminal" evidence="3">
    <location>
        <begin position="27"/>
        <end position="276"/>
    </location>
</feature>
<evidence type="ECO:0000256" key="1">
    <source>
        <dbReference type="ARBA" id="ARBA00001933"/>
    </source>
</evidence>
<proteinExistence type="predicted"/>
<dbReference type="InterPro" id="IPR009006">
    <property type="entry name" value="Ala_racemase/Decarboxylase_C"/>
</dbReference>
<dbReference type="Gene3D" id="2.40.37.10">
    <property type="entry name" value="Lyase, Ornithine Decarboxylase, Chain A, domain 1"/>
    <property type="match status" value="1"/>
</dbReference>
<evidence type="ECO:0000313" key="5">
    <source>
        <dbReference type="Proteomes" id="UP001335737"/>
    </source>
</evidence>
<dbReference type="PANTHER" id="PTHR43727">
    <property type="entry name" value="DIAMINOPIMELATE DECARBOXYLASE"/>
    <property type="match status" value="1"/>
</dbReference>
<evidence type="ECO:0000256" key="2">
    <source>
        <dbReference type="ARBA" id="ARBA00022898"/>
    </source>
</evidence>
<dbReference type="InterPro" id="IPR022644">
    <property type="entry name" value="De-COase2_N"/>
</dbReference>
<dbReference type="SUPFAM" id="SSF50621">
    <property type="entry name" value="Alanine racemase C-terminal domain-like"/>
    <property type="match status" value="1"/>
</dbReference>
<dbReference type="RefSeq" id="WP_327608977.1">
    <property type="nucleotide sequence ID" value="NZ_JARZFX010000014.1"/>
</dbReference>
<accession>A0ABU6KJX6</accession>
<dbReference type="Pfam" id="PF02784">
    <property type="entry name" value="Orn_Arg_deC_N"/>
    <property type="match status" value="1"/>
</dbReference>
<name>A0ABU6KJX6_9BACI</name>
<sequence length="425" mass="47740">MKLNTIDFQKLKAKYPTPLYLYSGEELEDNYINLRKKMEDNLEIFFSLKSNPNISIYSFLHNLGAKAEVSSLSELHTVLKCGTNPKDIIFLGPGKSIKEINACISNNIYALVCESIQELDIINNIAFMYNKVVDVAIRINPSVNVKGAKLVMGGKPRQFGIDEEELLELDDSFFEKFSNVNMIGFHTYMGTRILDEHVIVENTKIILKNAEVLSNKFNLDLKMVDIGGGLGVPYFNNEVDLNTDSLCSKLNPMIKEFKHKFPNARMIMELGRYLTAKAGVFVTKALYVKESRGEKFVIVDGGTNHHMAAVGIGSVIKRNFPIVCLSNLNSSPEYRYNICGPLCTPNDTLGKNVDLPHINRGDLIGIQHSGAYGPSASPTLFLSHGYPTEVLYYKNKDYLIRENDTNDDILAKQRLHNINNIILNN</sequence>
<dbReference type="Proteomes" id="UP001335737">
    <property type="component" value="Unassembled WGS sequence"/>
</dbReference>
<evidence type="ECO:0000313" key="4">
    <source>
        <dbReference type="EMBL" id="MEC5425433.1"/>
    </source>
</evidence>
<comment type="caution">
    <text evidence="4">The sequence shown here is derived from an EMBL/GenBank/DDBJ whole genome shotgun (WGS) entry which is preliminary data.</text>
</comment>
<dbReference type="EMBL" id="JARZFX010000014">
    <property type="protein sequence ID" value="MEC5425433.1"/>
    <property type="molecule type" value="Genomic_DNA"/>
</dbReference>
<comment type="cofactor">
    <cofactor evidence="1">
        <name>pyridoxal 5'-phosphate</name>
        <dbReference type="ChEBI" id="CHEBI:597326"/>
    </cofactor>
</comment>
<reference evidence="4 5" key="1">
    <citation type="journal article" date="2024" name="Int. J. Syst. Evol. Microbiol.">
        <title>Virgibacillus tibetensis sp. nov., isolated from salt lake on the Tibetan Plateau of China.</title>
        <authorList>
            <person name="Phurbu D."/>
            <person name="Liu Z.-X."/>
            <person name="Wang R."/>
            <person name="Zheng Y.-Y."/>
            <person name="Liu H.-C."/>
            <person name="Zhou Y.-G."/>
            <person name="Yu Y.-J."/>
            <person name="Li A.-H."/>
        </authorList>
    </citation>
    <scope>NUCLEOTIDE SEQUENCE [LARGE SCALE GENOMIC DNA]</scope>
    <source>
        <strain evidence="4 5">C22-A2</strain>
    </source>
</reference>
<dbReference type="InterPro" id="IPR000183">
    <property type="entry name" value="Orn/DAP/Arg_de-COase"/>
</dbReference>
<evidence type="ECO:0000259" key="3">
    <source>
        <dbReference type="Pfam" id="PF02784"/>
    </source>
</evidence>
<dbReference type="PANTHER" id="PTHR43727:SF2">
    <property type="entry name" value="GROUP IV DECARBOXYLASE"/>
    <property type="match status" value="1"/>
</dbReference>
<dbReference type="InterPro" id="IPR029066">
    <property type="entry name" value="PLP-binding_barrel"/>
</dbReference>
<dbReference type="SUPFAM" id="SSF51419">
    <property type="entry name" value="PLP-binding barrel"/>
    <property type="match status" value="1"/>
</dbReference>